<accession>A0AA39NHF1</accession>
<dbReference type="Proteomes" id="UP001175227">
    <property type="component" value="Unassembled WGS sequence"/>
</dbReference>
<protein>
    <submittedName>
        <fullName evidence="1">Uncharacterized protein</fullName>
    </submittedName>
</protein>
<gene>
    <name evidence="1" type="ORF">IW261DRAFT_1574905</name>
</gene>
<dbReference type="EMBL" id="JAUEPR010000092">
    <property type="protein sequence ID" value="KAK0465692.1"/>
    <property type="molecule type" value="Genomic_DNA"/>
</dbReference>
<name>A0AA39NHF1_9AGAR</name>
<comment type="caution">
    <text evidence="1">The sequence shown here is derived from an EMBL/GenBank/DDBJ whole genome shotgun (WGS) entry which is preliminary data.</text>
</comment>
<keyword evidence="2" id="KW-1185">Reference proteome</keyword>
<organism evidence="1 2">
    <name type="scientific">Armillaria novae-zelandiae</name>
    <dbReference type="NCBI Taxonomy" id="153914"/>
    <lineage>
        <taxon>Eukaryota</taxon>
        <taxon>Fungi</taxon>
        <taxon>Dikarya</taxon>
        <taxon>Basidiomycota</taxon>
        <taxon>Agaricomycotina</taxon>
        <taxon>Agaricomycetes</taxon>
        <taxon>Agaricomycetidae</taxon>
        <taxon>Agaricales</taxon>
        <taxon>Marasmiineae</taxon>
        <taxon>Physalacriaceae</taxon>
        <taxon>Armillaria</taxon>
    </lineage>
</organism>
<evidence type="ECO:0000313" key="1">
    <source>
        <dbReference type="EMBL" id="KAK0465692.1"/>
    </source>
</evidence>
<evidence type="ECO:0000313" key="2">
    <source>
        <dbReference type="Proteomes" id="UP001175227"/>
    </source>
</evidence>
<dbReference type="AlphaFoldDB" id="A0AA39NHF1"/>
<sequence>MDTLTQHANALEDIVVNYMAGLDAMSHLQGLRSQIGYVRDSLGADTQIEEVVDVDADKGYAADEVAEESSTFYTVMSSTNNSVPTLNSLVTRADALMKSPPAADADFLAITAFFNEAATINVRASLR</sequence>
<proteinExistence type="predicted"/>
<reference evidence="1" key="1">
    <citation type="submission" date="2023-06" db="EMBL/GenBank/DDBJ databases">
        <authorList>
            <consortium name="Lawrence Berkeley National Laboratory"/>
            <person name="Ahrendt S."/>
            <person name="Sahu N."/>
            <person name="Indic B."/>
            <person name="Wong-Bajracharya J."/>
            <person name="Merenyi Z."/>
            <person name="Ke H.-M."/>
            <person name="Monk M."/>
            <person name="Kocsube S."/>
            <person name="Drula E."/>
            <person name="Lipzen A."/>
            <person name="Balint B."/>
            <person name="Henrissat B."/>
            <person name="Andreopoulos B."/>
            <person name="Martin F.M."/>
            <person name="Harder C.B."/>
            <person name="Rigling D."/>
            <person name="Ford K.L."/>
            <person name="Foster G.D."/>
            <person name="Pangilinan J."/>
            <person name="Papanicolaou A."/>
            <person name="Barry K."/>
            <person name="LaButti K."/>
            <person name="Viragh M."/>
            <person name="Koriabine M."/>
            <person name="Yan M."/>
            <person name="Riley R."/>
            <person name="Champramary S."/>
            <person name="Plett K.L."/>
            <person name="Tsai I.J."/>
            <person name="Slot J."/>
            <person name="Sipos G."/>
            <person name="Plett J."/>
            <person name="Nagy L.G."/>
            <person name="Grigoriev I.V."/>
        </authorList>
    </citation>
    <scope>NUCLEOTIDE SEQUENCE</scope>
    <source>
        <strain evidence="1">ICMP 16352</strain>
    </source>
</reference>